<proteinExistence type="predicted"/>
<dbReference type="PANTHER" id="PTHR43584">
    <property type="entry name" value="NUCLEOTIDYL TRANSFERASE"/>
    <property type="match status" value="1"/>
</dbReference>
<evidence type="ECO:0000256" key="2">
    <source>
        <dbReference type="ARBA" id="ARBA00023315"/>
    </source>
</evidence>
<dbReference type="Gene3D" id="2.160.10.10">
    <property type="entry name" value="Hexapeptide repeat proteins"/>
    <property type="match status" value="1"/>
</dbReference>
<sequence>MKIVFSSENIELSKLYPFCLTRRPEEIRVGIFSIREKWLLALDGEGFLEEDDLIVTANIIPGGDLIAKAKDLKPGERICDEIGNILVQYASDKTIAKNIVTDNFLRIEFSWNIFQYNAKAIEWDFDLAKRGRLKATPHDHVLISNEGHVFIEEGAVLKHVIINADDGSVFIEKGALVMEGALLRGPLYIGAGAVVKMGTKIYGASTIGPGCTVGGEIKNAVLFENSNKAHDGYLGDSVIGAWCNLGGGTSNSNLKNTAGDITVHLHDKQFIAGKKCGVLMGDFSRTAINTSINTGAVIGVGANVFGSGLTPKHIPSFSWGFCDVVKYKLDKALRDADAWKRFKGQSLTAQEIETLTNIYKSKTEIK</sequence>
<keyword evidence="2" id="KW-0012">Acyltransferase</keyword>
<evidence type="ECO:0008006" key="5">
    <source>
        <dbReference type="Google" id="ProtNLM"/>
    </source>
</evidence>
<accession>A0ABS9SLP0</accession>
<dbReference type="InterPro" id="IPR011004">
    <property type="entry name" value="Trimer_LpxA-like_sf"/>
</dbReference>
<dbReference type="SUPFAM" id="SSF51161">
    <property type="entry name" value="Trimeric LpxA-like enzymes"/>
    <property type="match status" value="1"/>
</dbReference>
<name>A0ABS9SLP0_9BACT</name>
<dbReference type="InterPro" id="IPR023917">
    <property type="entry name" value="Bifunctiontional_GlmU_bac-type"/>
</dbReference>
<dbReference type="RefSeq" id="WP_240831054.1">
    <property type="nucleotide sequence ID" value="NZ_JAKWBL010000003.1"/>
</dbReference>
<evidence type="ECO:0000313" key="4">
    <source>
        <dbReference type="Proteomes" id="UP001202248"/>
    </source>
</evidence>
<keyword evidence="1" id="KW-0808">Transferase</keyword>
<dbReference type="InterPro" id="IPR050065">
    <property type="entry name" value="GlmU-like"/>
</dbReference>
<gene>
    <name evidence="3" type="ORF">MKP09_16000</name>
</gene>
<dbReference type="NCBIfam" id="TIGR03991">
    <property type="entry name" value="alt_bact_glmU"/>
    <property type="match status" value="1"/>
</dbReference>
<dbReference type="Pfam" id="PF13562">
    <property type="entry name" value="NTP_transf_4"/>
    <property type="match status" value="1"/>
</dbReference>
<reference evidence="3 4" key="1">
    <citation type="submission" date="2022-02" db="EMBL/GenBank/DDBJ databases">
        <authorList>
            <person name="Min J."/>
        </authorList>
    </citation>
    <scope>NUCLEOTIDE SEQUENCE [LARGE SCALE GENOMIC DNA]</scope>
    <source>
        <strain evidence="3 4">GR10-1</strain>
    </source>
</reference>
<comment type="caution">
    <text evidence="3">The sequence shown here is derived from an EMBL/GenBank/DDBJ whole genome shotgun (WGS) entry which is preliminary data.</text>
</comment>
<dbReference type="PANTHER" id="PTHR43584:SF8">
    <property type="entry name" value="N-ACETYLMURAMATE ALPHA-1-PHOSPHATE URIDYLYLTRANSFERASE"/>
    <property type="match status" value="1"/>
</dbReference>
<organism evidence="3 4">
    <name type="scientific">Niabella ginsengisoli</name>
    <dbReference type="NCBI Taxonomy" id="522298"/>
    <lineage>
        <taxon>Bacteria</taxon>
        <taxon>Pseudomonadati</taxon>
        <taxon>Bacteroidota</taxon>
        <taxon>Chitinophagia</taxon>
        <taxon>Chitinophagales</taxon>
        <taxon>Chitinophagaceae</taxon>
        <taxon>Niabella</taxon>
    </lineage>
</organism>
<dbReference type="Proteomes" id="UP001202248">
    <property type="component" value="Unassembled WGS sequence"/>
</dbReference>
<dbReference type="EMBL" id="JAKWBL010000003">
    <property type="protein sequence ID" value="MCH5599303.1"/>
    <property type="molecule type" value="Genomic_DNA"/>
</dbReference>
<evidence type="ECO:0000313" key="3">
    <source>
        <dbReference type="EMBL" id="MCH5599303.1"/>
    </source>
</evidence>
<evidence type="ECO:0000256" key="1">
    <source>
        <dbReference type="ARBA" id="ARBA00022679"/>
    </source>
</evidence>
<protein>
    <recommendedName>
        <fullName evidence="5">Glucose-1-phosphate thymidylyltransferase</fullName>
    </recommendedName>
</protein>
<keyword evidence="4" id="KW-1185">Reference proteome</keyword>